<organism evidence="2">
    <name type="scientific">viral metagenome</name>
    <dbReference type="NCBI Taxonomy" id="1070528"/>
    <lineage>
        <taxon>unclassified sequences</taxon>
        <taxon>metagenomes</taxon>
        <taxon>organismal metagenomes</taxon>
    </lineage>
</organism>
<dbReference type="EMBL" id="MN738835">
    <property type="protein sequence ID" value="QHT38869.1"/>
    <property type="molecule type" value="Genomic_DNA"/>
</dbReference>
<accession>A0A6C0FEB6</accession>
<dbReference type="Gene3D" id="2.60.120.620">
    <property type="entry name" value="q2cbj1_9rhob like domain"/>
    <property type="match status" value="1"/>
</dbReference>
<dbReference type="PANTHER" id="PTHR31630:SF6">
    <property type="entry name" value="PHYTANOYL-COA DIOXYGENASE-RELATED"/>
    <property type="match status" value="1"/>
</dbReference>
<evidence type="ECO:0000313" key="2">
    <source>
        <dbReference type="EMBL" id="QHT38869.1"/>
    </source>
</evidence>
<dbReference type="AlphaFoldDB" id="A0A6C0FEB6"/>
<protein>
    <recommendedName>
        <fullName evidence="3">Phytanoyl-CoA dioxygenase</fullName>
    </recommendedName>
</protein>
<dbReference type="InterPro" id="IPR008775">
    <property type="entry name" value="Phytyl_CoA_dOase-like"/>
</dbReference>
<dbReference type="PANTHER" id="PTHR31630">
    <property type="entry name" value="PHYTANOYL-COA DIOXYGENASE-RELATED-RELATED"/>
    <property type="match status" value="1"/>
</dbReference>
<evidence type="ECO:0008006" key="3">
    <source>
        <dbReference type="Google" id="ProtNLM"/>
    </source>
</evidence>
<feature type="region of interest" description="Disordered" evidence="1">
    <location>
        <begin position="1"/>
        <end position="21"/>
    </location>
</feature>
<dbReference type="Pfam" id="PF05721">
    <property type="entry name" value="PhyH"/>
    <property type="match status" value="1"/>
</dbReference>
<proteinExistence type="predicted"/>
<reference evidence="2" key="1">
    <citation type="journal article" date="2020" name="Nature">
        <title>Giant virus diversity and host interactions through global metagenomics.</title>
        <authorList>
            <person name="Schulz F."/>
            <person name="Roux S."/>
            <person name="Paez-Espino D."/>
            <person name="Jungbluth S."/>
            <person name="Walsh D.A."/>
            <person name="Denef V.J."/>
            <person name="McMahon K.D."/>
            <person name="Konstantinidis K.T."/>
            <person name="Eloe-Fadrosh E.A."/>
            <person name="Kyrpides N.C."/>
            <person name="Woyke T."/>
        </authorList>
    </citation>
    <scope>NUCLEOTIDE SEQUENCE</scope>
    <source>
        <strain evidence="2">GVMAG-S-ERX556106-38</strain>
    </source>
</reference>
<sequence>METTDANIDITESLPETEQQEQETMTMEEIDKRLERDGYVVVPNVLSPKEVSDYRIEFFNWFKGTDGIEEFHSQFSGNGIFKYFEVAHQRFAWLVRTNPKIINIFKHIWKTDELVTSFDGCCYYPKEYSDEPRLWIHTDQSSQKVGRHCVQSFVSFTENKERTFVLYRGSQHLHQDYFNITNTVTPNDWCVLNPRYLEGLDYRQEFLHVKPGSLVLWDSRVFHQNTCGDPECREERLVQYLCYLPRNHPKNTNEENQTRRECFRHRINTSHWPYPLRPIHKQPSYHGQQVYIEYDRLPVPKIDDLLDKIEPIL</sequence>
<name>A0A6C0FEB6_9ZZZZ</name>
<dbReference type="SUPFAM" id="SSF51197">
    <property type="entry name" value="Clavaminate synthase-like"/>
    <property type="match status" value="1"/>
</dbReference>
<evidence type="ECO:0000256" key="1">
    <source>
        <dbReference type="SAM" id="MobiDB-lite"/>
    </source>
</evidence>